<dbReference type="InterPro" id="IPR013783">
    <property type="entry name" value="Ig-like_fold"/>
</dbReference>
<organism evidence="3 4">
    <name type="scientific">Methanothermococcus okinawensis</name>
    <dbReference type="NCBI Taxonomy" id="155863"/>
    <lineage>
        <taxon>Archaea</taxon>
        <taxon>Methanobacteriati</taxon>
        <taxon>Methanobacteriota</taxon>
        <taxon>Methanomada group</taxon>
        <taxon>Methanococci</taxon>
        <taxon>Methanococcales</taxon>
        <taxon>Methanococcaceae</taxon>
        <taxon>Methanothermococcus</taxon>
    </lineage>
</organism>
<comment type="caution">
    <text evidence="3">The sequence shown here is derived from an EMBL/GenBank/DDBJ whole genome shotgun (WGS) entry which is preliminary data.</text>
</comment>
<feature type="transmembrane region" description="Helical" evidence="1">
    <location>
        <begin position="493"/>
        <end position="510"/>
    </location>
</feature>
<dbReference type="InterPro" id="IPR018905">
    <property type="entry name" value="A-galactase_NEW3"/>
</dbReference>
<dbReference type="PANTHER" id="PTHR35902">
    <property type="entry name" value="S-LAYER DOMAIN-LIKE PROTEIN-RELATED"/>
    <property type="match status" value="1"/>
</dbReference>
<evidence type="ECO:0000313" key="3">
    <source>
        <dbReference type="EMBL" id="HIP91480.1"/>
    </source>
</evidence>
<reference evidence="3" key="1">
    <citation type="journal article" date="2020" name="ISME J.">
        <title>Gammaproteobacteria mediating utilization of methyl-, sulfur- and petroleum organic compounds in deep ocean hydrothermal plumes.</title>
        <authorList>
            <person name="Zhou Z."/>
            <person name="Liu Y."/>
            <person name="Pan J."/>
            <person name="Cron B.R."/>
            <person name="Toner B.M."/>
            <person name="Anantharaman K."/>
            <person name="Breier J.A."/>
            <person name="Dick G.J."/>
            <person name="Li M."/>
        </authorList>
    </citation>
    <scope>NUCLEOTIDE SEQUENCE</scope>
    <source>
        <strain evidence="3">SZUA-1471</strain>
    </source>
</reference>
<dbReference type="AlphaFoldDB" id="A0A833E6I2"/>
<accession>A0A833E6I2</accession>
<sequence length="514" mass="57563">MISLKRGFGILLILIIMVNYIEALSLGELQYSPQIIHPGEDVDLWIKVTNDEDKDLKNIEVSVKPHYPFELKQVNPKKGIAVIPHLNPGESDIVYFKLHIDDDAVAGEYRLDVTVSYDIVEEEGEEVVTSYTWTKVYYLPVHGTPNFEIEVSNTSLLLTPGRTETIPVSIYNRGTGKAKECTLSVGGNNYISAVGSTKFYIGTIRPQEGKVVNIRLHTNGDTPEGTYLLPVTLSWIDEEGREKRENIDIGFTVQGDILLSVSNVITTPREIKPGDSYVRLDVTVTNNGHGEAKDVKLHLKTSYPFRDSWSNANFKGIGTLKGGESKTVSFYIDVDKYAPPKHYRIPLYMEYLDKFNRRHNTTERIDVYVKSKPVLEIISKEYTVKAGEENLLLITVKNVGNEKAEGVRVSAIRNSAQPFDYPRKSDSIGTLNPGENGTGAIVVSVDKDAVPKEYLITLEIRAVGDRDRGDHNVYITQESIRVKVEREGDGMSLLLYGIIGILIIIGIIYLRKKL</sequence>
<name>A0A833E6I2_9EURY</name>
<feature type="domain" description="Alpha-galactosidase NEW3" evidence="2">
    <location>
        <begin position="37"/>
        <end position="117"/>
    </location>
</feature>
<dbReference type="PANTHER" id="PTHR35902:SF3">
    <property type="entry name" value="NPCBM-ASSOCIATED, NEW3 DOMAIN OF ALPHA-GALACTOSIDASE"/>
    <property type="match status" value="1"/>
</dbReference>
<dbReference type="EMBL" id="DQUO01000047">
    <property type="protein sequence ID" value="HIP91480.1"/>
    <property type="molecule type" value="Genomic_DNA"/>
</dbReference>
<evidence type="ECO:0000313" key="4">
    <source>
        <dbReference type="Proteomes" id="UP000618343"/>
    </source>
</evidence>
<evidence type="ECO:0000256" key="1">
    <source>
        <dbReference type="SAM" id="Phobius"/>
    </source>
</evidence>
<keyword evidence="1" id="KW-0812">Transmembrane</keyword>
<gene>
    <name evidence="3" type="ORF">EYH21_04200</name>
</gene>
<dbReference type="Gene3D" id="2.60.40.10">
    <property type="entry name" value="Immunoglobulins"/>
    <property type="match status" value="2"/>
</dbReference>
<dbReference type="Pfam" id="PF10633">
    <property type="entry name" value="NPCBM_assoc"/>
    <property type="match status" value="1"/>
</dbReference>
<proteinExistence type="predicted"/>
<protein>
    <recommendedName>
        <fullName evidence="2">Alpha-galactosidase NEW3 domain-containing protein</fullName>
    </recommendedName>
</protein>
<keyword evidence="1" id="KW-1133">Transmembrane helix</keyword>
<keyword evidence="1" id="KW-0472">Membrane</keyword>
<evidence type="ECO:0000259" key="2">
    <source>
        <dbReference type="Pfam" id="PF10633"/>
    </source>
</evidence>
<dbReference type="Proteomes" id="UP000618343">
    <property type="component" value="Unassembled WGS sequence"/>
</dbReference>